<proteinExistence type="predicted"/>
<dbReference type="EMBL" id="QBKI01000002">
    <property type="protein sequence ID" value="PTX21146.1"/>
    <property type="molecule type" value="Genomic_DNA"/>
</dbReference>
<reference evidence="2 3" key="1">
    <citation type="submission" date="2018-04" db="EMBL/GenBank/DDBJ databases">
        <title>Genomic Encyclopedia of Archaeal and Bacterial Type Strains, Phase II (KMG-II): from individual species to whole genera.</title>
        <authorList>
            <person name="Goeker M."/>
        </authorList>
    </citation>
    <scope>NUCLEOTIDE SEQUENCE [LARGE SCALE GENOMIC DNA]</scope>
    <source>
        <strain evidence="2 3">DSM 100162</strain>
    </source>
</reference>
<protein>
    <submittedName>
        <fullName evidence="2">Uncharacterized protein</fullName>
    </submittedName>
</protein>
<accession>A0A2T5YPA6</accession>
<dbReference type="OrthoDB" id="894422at2"/>
<keyword evidence="3" id="KW-1185">Reference proteome</keyword>
<evidence type="ECO:0000313" key="3">
    <source>
        <dbReference type="Proteomes" id="UP000244225"/>
    </source>
</evidence>
<dbReference type="RefSeq" id="WP_146173507.1">
    <property type="nucleotide sequence ID" value="NZ_QBKI01000002.1"/>
</dbReference>
<organism evidence="2 3">
    <name type="scientific">Pontibacter mucosus</name>
    <dbReference type="NCBI Taxonomy" id="1649266"/>
    <lineage>
        <taxon>Bacteria</taxon>
        <taxon>Pseudomonadati</taxon>
        <taxon>Bacteroidota</taxon>
        <taxon>Cytophagia</taxon>
        <taxon>Cytophagales</taxon>
        <taxon>Hymenobacteraceae</taxon>
        <taxon>Pontibacter</taxon>
    </lineage>
</organism>
<feature type="region of interest" description="Disordered" evidence="1">
    <location>
        <begin position="1"/>
        <end position="20"/>
    </location>
</feature>
<dbReference type="Proteomes" id="UP000244225">
    <property type="component" value="Unassembled WGS sequence"/>
</dbReference>
<evidence type="ECO:0000256" key="1">
    <source>
        <dbReference type="SAM" id="MobiDB-lite"/>
    </source>
</evidence>
<dbReference type="AlphaFoldDB" id="A0A2T5YPA6"/>
<sequence length="83" mass="9902">MPVSRNRKKKNNQNNKPKAKAINQRIDDCRNCESLRDEFTFEELLDVEQTHWARSGVVRQIGYFLYCPNYDEYSAILEMDDEL</sequence>
<name>A0A2T5YPA6_9BACT</name>
<comment type="caution">
    <text evidence="2">The sequence shown here is derived from an EMBL/GenBank/DDBJ whole genome shotgun (WGS) entry which is preliminary data.</text>
</comment>
<feature type="compositionally biased region" description="Basic residues" evidence="1">
    <location>
        <begin position="1"/>
        <end position="11"/>
    </location>
</feature>
<evidence type="ECO:0000313" key="2">
    <source>
        <dbReference type="EMBL" id="PTX21146.1"/>
    </source>
</evidence>
<gene>
    <name evidence="2" type="ORF">C8N40_102115</name>
</gene>